<evidence type="ECO:0000256" key="9">
    <source>
        <dbReference type="HAMAP-Rule" id="MF_00195"/>
    </source>
</evidence>
<evidence type="ECO:0000256" key="6">
    <source>
        <dbReference type="ARBA" id="ARBA00023134"/>
    </source>
</evidence>
<dbReference type="PANTHER" id="PTHR43834">
    <property type="entry name" value="GTPASE DER"/>
    <property type="match status" value="1"/>
</dbReference>
<dbReference type="PANTHER" id="PTHR43834:SF6">
    <property type="entry name" value="GTPASE DER"/>
    <property type="match status" value="1"/>
</dbReference>
<dbReference type="InterPro" id="IPR032859">
    <property type="entry name" value="KH_dom-like"/>
</dbReference>
<dbReference type="EMBL" id="JQCF01000023">
    <property type="protein sequence ID" value="KRN98353.1"/>
    <property type="molecule type" value="Genomic_DNA"/>
</dbReference>
<gene>
    <name evidence="9" type="primary">der</name>
    <name evidence="13" type="ORF">IV57_GL001182</name>
</gene>
<comment type="caution">
    <text evidence="13">The sequence shown here is derived from an EMBL/GenBank/DDBJ whole genome shotgun (WGS) entry which is preliminary data.</text>
</comment>
<dbReference type="InterPro" id="IPR006073">
    <property type="entry name" value="GTP-bd"/>
</dbReference>
<evidence type="ECO:0000313" key="13">
    <source>
        <dbReference type="EMBL" id="KRN98353.1"/>
    </source>
</evidence>
<dbReference type="NCBIfam" id="TIGR00231">
    <property type="entry name" value="small_GTP"/>
    <property type="match status" value="2"/>
</dbReference>
<comment type="similarity">
    <text evidence="1 9 10 11">Belongs to the TRAFAC class TrmE-Era-EngA-EngB-Septin-like GTPase superfamily. EngA (Der) GTPase family.</text>
</comment>
<dbReference type="GO" id="GO:0005525">
    <property type="term" value="F:GTP binding"/>
    <property type="evidence" value="ECO:0007669"/>
    <property type="project" value="UniProtKB-UniRule"/>
</dbReference>
<dbReference type="STRING" id="993692.IV57_GL001182"/>
<dbReference type="AlphaFoldDB" id="A0A0R2LA79"/>
<feature type="binding site" evidence="9">
    <location>
        <begin position="181"/>
        <end position="188"/>
    </location>
    <ligand>
        <name>GTP</name>
        <dbReference type="ChEBI" id="CHEBI:37565"/>
        <label>2</label>
    </ligand>
</feature>
<dbReference type="GO" id="GO:0043022">
    <property type="term" value="F:ribosome binding"/>
    <property type="evidence" value="ECO:0007669"/>
    <property type="project" value="TreeGrafter"/>
</dbReference>
<dbReference type="PIRSF" id="PIRSF006485">
    <property type="entry name" value="GTP-binding_EngA"/>
    <property type="match status" value="1"/>
</dbReference>
<dbReference type="CDD" id="cd01895">
    <property type="entry name" value="EngA2"/>
    <property type="match status" value="1"/>
</dbReference>
<dbReference type="Gene3D" id="3.30.300.20">
    <property type="match status" value="1"/>
</dbReference>
<dbReference type="InterPro" id="IPR005225">
    <property type="entry name" value="Small_GTP-bd"/>
</dbReference>
<evidence type="ECO:0000256" key="10">
    <source>
        <dbReference type="PROSITE-ProRule" id="PRU01049"/>
    </source>
</evidence>
<dbReference type="Pfam" id="PF01926">
    <property type="entry name" value="MMR_HSR1"/>
    <property type="match status" value="2"/>
</dbReference>
<organism evidence="13 14">
    <name type="scientific">Companilactobacillus kimchiensis</name>
    <dbReference type="NCBI Taxonomy" id="993692"/>
    <lineage>
        <taxon>Bacteria</taxon>
        <taxon>Bacillati</taxon>
        <taxon>Bacillota</taxon>
        <taxon>Bacilli</taxon>
        <taxon>Lactobacillales</taxon>
        <taxon>Lactobacillaceae</taxon>
        <taxon>Companilactobacillus</taxon>
    </lineage>
</organism>
<keyword evidence="14" id="KW-1185">Reference proteome</keyword>
<evidence type="ECO:0000256" key="7">
    <source>
        <dbReference type="ARBA" id="ARBA00032345"/>
    </source>
</evidence>
<name>A0A0R2LA79_9LACO</name>
<dbReference type="OrthoDB" id="9805918at2"/>
<dbReference type="InterPro" id="IPR031166">
    <property type="entry name" value="G_ENGA"/>
</dbReference>
<dbReference type="FunFam" id="3.30.300.20:FF:000004">
    <property type="entry name" value="GTPase Der"/>
    <property type="match status" value="1"/>
</dbReference>
<keyword evidence="4 11" id="KW-0677">Repeat</keyword>
<dbReference type="InterPro" id="IPR015946">
    <property type="entry name" value="KH_dom-like_a/b"/>
</dbReference>
<evidence type="ECO:0000256" key="1">
    <source>
        <dbReference type="ARBA" id="ARBA00008279"/>
    </source>
</evidence>
<dbReference type="Pfam" id="PF14714">
    <property type="entry name" value="KH_dom-like"/>
    <property type="match status" value="1"/>
</dbReference>
<keyword evidence="5 9" id="KW-0547">Nucleotide-binding</keyword>
<dbReference type="SUPFAM" id="SSF52540">
    <property type="entry name" value="P-loop containing nucleoside triphosphate hydrolases"/>
    <property type="match status" value="2"/>
</dbReference>
<dbReference type="GO" id="GO:0042254">
    <property type="term" value="P:ribosome biogenesis"/>
    <property type="evidence" value="ECO:0007669"/>
    <property type="project" value="UniProtKB-KW"/>
</dbReference>
<dbReference type="InterPro" id="IPR016484">
    <property type="entry name" value="GTPase_Der"/>
</dbReference>
<evidence type="ECO:0000256" key="2">
    <source>
        <dbReference type="ARBA" id="ARBA00020953"/>
    </source>
</evidence>
<protein>
    <recommendedName>
        <fullName evidence="2 9">GTPase Der</fullName>
    </recommendedName>
    <alternativeName>
        <fullName evidence="7 9">GTP-binding protein EngA</fullName>
    </alternativeName>
</protein>
<feature type="binding site" evidence="9">
    <location>
        <begin position="57"/>
        <end position="61"/>
    </location>
    <ligand>
        <name>GTP</name>
        <dbReference type="ChEBI" id="CHEBI:37565"/>
        <label>1</label>
    </ligand>
</feature>
<dbReference type="PROSITE" id="PS51712">
    <property type="entry name" value="G_ENGA"/>
    <property type="match status" value="2"/>
</dbReference>
<reference evidence="13 14" key="1">
    <citation type="journal article" date="2015" name="Genome Announc.">
        <title>Expanding the biotechnology potential of lactobacilli through comparative genomics of 213 strains and associated genera.</title>
        <authorList>
            <person name="Sun Z."/>
            <person name="Harris H.M."/>
            <person name="McCann A."/>
            <person name="Guo C."/>
            <person name="Argimon S."/>
            <person name="Zhang W."/>
            <person name="Yang X."/>
            <person name="Jeffery I.B."/>
            <person name="Cooney J.C."/>
            <person name="Kagawa T.F."/>
            <person name="Liu W."/>
            <person name="Song Y."/>
            <person name="Salvetti E."/>
            <person name="Wrobel A."/>
            <person name="Rasinkangas P."/>
            <person name="Parkhill J."/>
            <person name="Rea M.C."/>
            <person name="O'Sullivan O."/>
            <person name="Ritari J."/>
            <person name="Douillard F.P."/>
            <person name="Paul Ross R."/>
            <person name="Yang R."/>
            <person name="Briner A.E."/>
            <person name="Felis G.E."/>
            <person name="de Vos W.M."/>
            <person name="Barrangou R."/>
            <person name="Klaenhammer T.R."/>
            <person name="Caufield P.W."/>
            <person name="Cui Y."/>
            <person name="Zhang H."/>
            <person name="O'Toole P.W."/>
        </authorList>
    </citation>
    <scope>NUCLEOTIDE SEQUENCE [LARGE SCALE GENOMIC DNA]</scope>
    <source>
        <strain evidence="13 14">DSM 24716</strain>
    </source>
</reference>
<proteinExistence type="inferred from homology"/>
<feature type="binding site" evidence="9">
    <location>
        <begin position="10"/>
        <end position="17"/>
    </location>
    <ligand>
        <name>GTP</name>
        <dbReference type="ChEBI" id="CHEBI:37565"/>
        <label>1</label>
    </ligand>
</feature>
<dbReference type="Proteomes" id="UP000051006">
    <property type="component" value="Unassembled WGS sequence"/>
</dbReference>
<feature type="binding site" evidence="9">
    <location>
        <begin position="295"/>
        <end position="298"/>
    </location>
    <ligand>
        <name>GTP</name>
        <dbReference type="ChEBI" id="CHEBI:37565"/>
        <label>2</label>
    </ligand>
</feature>
<dbReference type="Gene3D" id="3.40.50.300">
    <property type="entry name" value="P-loop containing nucleotide triphosphate hydrolases"/>
    <property type="match status" value="2"/>
</dbReference>
<evidence type="ECO:0000256" key="11">
    <source>
        <dbReference type="RuleBase" id="RU004481"/>
    </source>
</evidence>
<feature type="binding site" evidence="9">
    <location>
        <begin position="230"/>
        <end position="234"/>
    </location>
    <ligand>
        <name>GTP</name>
        <dbReference type="ChEBI" id="CHEBI:37565"/>
        <label>2</label>
    </ligand>
</feature>
<sequence length="437" mass="49221">MSVPVVALVGRPNVGKSTIFNRIINERLSIVEDTPGVTRDRIYSRASWLGKEFRLIDTGGIEMSGETLSVQIKTQAEIAIDEADVIVFIVNGQNGSTKEDEDVARILYRTKKPVILAVNKSDNPEQRQNIYDFYSLGFGEPNPISGAQGTGLGDLLDEVVKAFPNDDKAEEDDTVKFSFIGRPNVGKSSLVNAILGDERVIVSDMQGTTRDAIDTKYHDEQLDKDFTMIDTAGIRKRGKVYENTEKYSVLRALSAIDKSDVVCVVLNAEEGIREQDKRVAGYAHNAGKGVIIVVNKWDTLKKDTNTMKDFENQIRVEFQYLAYAPILFTSATKGQRLDKIPELVSRVYDNRDRRIQSAVLNDLLLRATSIAPTPLVNGKRLRIYYMTQVAIQPPTFVVFVNETELLHFSYERFLKNQLRDTFDFEGTPIKILPRKRK</sequence>
<dbReference type="FunFam" id="3.40.50.300:FF:000057">
    <property type="entry name" value="GTPase Der"/>
    <property type="match status" value="1"/>
</dbReference>
<dbReference type="CDD" id="cd01894">
    <property type="entry name" value="EngA1"/>
    <property type="match status" value="1"/>
</dbReference>
<dbReference type="FunFam" id="3.40.50.300:FF:000040">
    <property type="entry name" value="GTPase Der"/>
    <property type="match status" value="1"/>
</dbReference>
<feature type="domain" description="EngA-type G" evidence="12">
    <location>
        <begin position="175"/>
        <end position="352"/>
    </location>
</feature>
<dbReference type="InterPro" id="IPR027417">
    <property type="entry name" value="P-loop_NTPase"/>
</dbReference>
<feature type="domain" description="EngA-type G" evidence="12">
    <location>
        <begin position="4"/>
        <end position="167"/>
    </location>
</feature>
<keyword evidence="3 9" id="KW-0690">Ribosome biogenesis</keyword>
<dbReference type="NCBIfam" id="TIGR03594">
    <property type="entry name" value="GTPase_EngA"/>
    <property type="match status" value="1"/>
</dbReference>
<dbReference type="RefSeq" id="WP_057881358.1">
    <property type="nucleotide sequence ID" value="NZ_JQCF01000023.1"/>
</dbReference>
<evidence type="ECO:0000256" key="4">
    <source>
        <dbReference type="ARBA" id="ARBA00022737"/>
    </source>
</evidence>
<evidence type="ECO:0000256" key="3">
    <source>
        <dbReference type="ARBA" id="ARBA00022517"/>
    </source>
</evidence>
<comment type="subunit">
    <text evidence="9">Associates with the 50S ribosomal subunit.</text>
</comment>
<evidence type="ECO:0000313" key="14">
    <source>
        <dbReference type="Proteomes" id="UP000051006"/>
    </source>
</evidence>
<dbReference type="HAMAP" id="MF_00195">
    <property type="entry name" value="GTPase_Der"/>
    <property type="match status" value="1"/>
</dbReference>
<evidence type="ECO:0000256" key="8">
    <source>
        <dbReference type="ARBA" id="ARBA00053470"/>
    </source>
</evidence>
<dbReference type="PATRIC" id="fig|993692.3.peg.1199"/>
<evidence type="ECO:0000256" key="5">
    <source>
        <dbReference type="ARBA" id="ARBA00022741"/>
    </source>
</evidence>
<evidence type="ECO:0000259" key="12">
    <source>
        <dbReference type="PROSITE" id="PS51712"/>
    </source>
</evidence>
<accession>A0A0R2LA79</accession>
<keyword evidence="6 9" id="KW-0342">GTP-binding</keyword>
<feature type="binding site" evidence="9">
    <location>
        <begin position="119"/>
        <end position="122"/>
    </location>
    <ligand>
        <name>GTP</name>
        <dbReference type="ChEBI" id="CHEBI:37565"/>
        <label>1</label>
    </ligand>
</feature>
<comment type="function">
    <text evidence="8 9 11">GTPase that plays an essential role in the late steps of ribosome biogenesis.</text>
</comment>